<keyword evidence="1" id="KW-0812">Transmembrane</keyword>
<feature type="transmembrane region" description="Helical" evidence="1">
    <location>
        <begin position="466"/>
        <end position="485"/>
    </location>
</feature>
<keyword evidence="3" id="KW-1185">Reference proteome</keyword>
<sequence>MKKKASEVRRQWRTSISRVKKGEYLSIGIPKLDNKGFVMRFGYGYIEDLKQYVDDPLKVIKAIIANFSLSLTKQEAKAQLDNILKKDKLINKQTIIRYKGLEVVQKLFNYFNIFDDYKISESISFNQVVFKTIDQSIKNMSSNFSSYTTNKQDQLEYSFNNQLYSSLDYITKNNDSILKNIYTTVESKTNLDTNILYFDVSNNYSKKNSNQSSNKFKSLKNWTPINKDFIVATLSNSNKIPLYYKIFPSTYSKKDTFIPLLLEVAKIYNKDHLTIIADKSICTNKNIRFLESMNWKYITFYKMQPRSKDFSKYVLSLDDYQTENNIRYKIKQSQSLYNSKRANGSVLYQIITYSDTKALEDRENREAIINSFTDKMDQNQLVSYKDIDLFNSYSFIKPVNNTSYYQLDKQRIREEEKYDGYYVYVTNISNLKISEIINLSNNSSTFKSIDLLLDNKSISLLTINHIEAYICLCFITLIYLNYLIYKINDQLKLEDQYKITEEKLFDVLYNIKELEVLINNQKVDNFEIINQEVKDVSETYKLLLDVLVRNGLE</sequence>
<evidence type="ECO:0000313" key="3">
    <source>
        <dbReference type="Proteomes" id="UP000028537"/>
    </source>
</evidence>
<dbReference type="RefSeq" id="WP_038102357.1">
    <property type="nucleotide sequence ID" value="NZ_JFDP01000037.1"/>
</dbReference>
<dbReference type="EMBL" id="JFDP01000037">
    <property type="protein sequence ID" value="KEZ23619.1"/>
    <property type="molecule type" value="Genomic_DNA"/>
</dbReference>
<organism evidence="2 3">
    <name type="scientific">Ureaplasma diversum NCTC 246</name>
    <dbReference type="NCBI Taxonomy" id="1188241"/>
    <lineage>
        <taxon>Bacteria</taxon>
        <taxon>Bacillati</taxon>
        <taxon>Mycoplasmatota</taxon>
        <taxon>Mycoplasmoidales</taxon>
        <taxon>Mycoplasmoidaceae</taxon>
        <taxon>Ureaplasma</taxon>
    </lineage>
</organism>
<name>A0A084F077_9BACT</name>
<reference evidence="2 3" key="1">
    <citation type="submission" date="2014-02" db="EMBL/GenBank/DDBJ databases">
        <title>Genome sequence of Ureaplasma diversum strain 246.</title>
        <authorList>
            <person name="Sirand-Pugnet P."/>
            <person name="Breton M."/>
            <person name="Dordet-Frisoni E."/>
            <person name="Baranowski E."/>
            <person name="Barre A."/>
            <person name="Couture C."/>
            <person name="Dupuy V."/>
            <person name="Gaurivaud P."/>
            <person name="Jacob D."/>
            <person name="Lemaitre C."/>
            <person name="Manso-Silvan L."/>
            <person name="Nikolski M."/>
            <person name="Nouvel L.-X."/>
            <person name="Poumarat F."/>
            <person name="Tardy F."/>
            <person name="Thebault P."/>
            <person name="Theil S."/>
            <person name="Citti C."/>
            <person name="Thiaucourt F."/>
            <person name="Blanchard A."/>
        </authorList>
    </citation>
    <scope>NUCLEOTIDE SEQUENCE [LARGE SCALE GENOMIC DNA]</scope>
    <source>
        <strain evidence="2 3">NCTC 246</strain>
    </source>
</reference>
<proteinExistence type="predicted"/>
<keyword evidence="1" id="KW-0472">Membrane</keyword>
<dbReference type="OrthoDB" id="399623at2"/>
<dbReference type="Proteomes" id="UP000028537">
    <property type="component" value="Unassembled WGS sequence"/>
</dbReference>
<gene>
    <name evidence="2" type="ORF">UDIV_2720</name>
</gene>
<evidence type="ECO:0000313" key="2">
    <source>
        <dbReference type="EMBL" id="KEZ23619.1"/>
    </source>
</evidence>
<keyword evidence="1" id="KW-1133">Transmembrane helix</keyword>
<dbReference type="AlphaFoldDB" id="A0A084F077"/>
<accession>A0A084F077</accession>
<protein>
    <submittedName>
        <fullName evidence="2">Putative new IS transposase, IS1634 family</fullName>
    </submittedName>
</protein>
<comment type="caution">
    <text evidence="2">The sequence shown here is derived from an EMBL/GenBank/DDBJ whole genome shotgun (WGS) entry which is preliminary data.</text>
</comment>
<evidence type="ECO:0000256" key="1">
    <source>
        <dbReference type="SAM" id="Phobius"/>
    </source>
</evidence>
<dbReference type="eggNOG" id="COG5421">
    <property type="taxonomic scope" value="Bacteria"/>
</dbReference>